<keyword evidence="1" id="KW-0862">Zinc</keyword>
<feature type="region of interest" description="Disordered" evidence="2">
    <location>
        <begin position="172"/>
        <end position="205"/>
    </location>
</feature>
<keyword evidence="4" id="KW-0548">Nucleotidyltransferase</keyword>
<evidence type="ECO:0000259" key="3">
    <source>
        <dbReference type="PROSITE" id="PS50158"/>
    </source>
</evidence>
<dbReference type="GO" id="GO:0008270">
    <property type="term" value="F:zinc ion binding"/>
    <property type="evidence" value="ECO:0007669"/>
    <property type="project" value="UniProtKB-KW"/>
</dbReference>
<comment type="caution">
    <text evidence="4">The sequence shown here is derived from an EMBL/GenBank/DDBJ whole genome shotgun (WGS) entry which is preliminary data.</text>
</comment>
<dbReference type="SMART" id="SM00343">
    <property type="entry name" value="ZnF_C2HC"/>
    <property type="match status" value="2"/>
</dbReference>
<dbReference type="InterPro" id="IPR001878">
    <property type="entry name" value="Znf_CCHC"/>
</dbReference>
<dbReference type="GO" id="GO:0003676">
    <property type="term" value="F:nucleic acid binding"/>
    <property type="evidence" value="ECO:0007669"/>
    <property type="project" value="InterPro"/>
</dbReference>
<keyword evidence="1" id="KW-0479">Metal-binding</keyword>
<dbReference type="Gene3D" id="4.10.60.10">
    <property type="entry name" value="Zinc finger, CCHC-type"/>
    <property type="match status" value="1"/>
</dbReference>
<accession>A0A699GVS2</accession>
<dbReference type="SUPFAM" id="SSF57756">
    <property type="entry name" value="Retrovirus zinc finger-like domains"/>
    <property type="match status" value="1"/>
</dbReference>
<sequence length="205" mass="23161">MLPEETDKFERFIRGILDSIKRNVTSSKPTKLQEAIEIANGLMDQKIRVFAARQADNKKRMDNNLREDYVQQPPYKRQNVARAYTTGHGEKKEYAGTLPLCNKCKYHHTGPRTAKCGNCKRIGHQTKDCKSLVTTTNQRAPVANQRTLTCFECGEQGHYRSECLELKNRNRGNQAGSSEARGRVYALRGGKTDQDPNNTVDDIGA</sequence>
<name>A0A699GVS2_TANCI</name>
<dbReference type="PROSITE" id="PS50158">
    <property type="entry name" value="ZF_CCHC"/>
    <property type="match status" value="2"/>
</dbReference>
<organism evidence="4">
    <name type="scientific">Tanacetum cinerariifolium</name>
    <name type="common">Dalmatian daisy</name>
    <name type="synonym">Chrysanthemum cinerariifolium</name>
    <dbReference type="NCBI Taxonomy" id="118510"/>
    <lineage>
        <taxon>Eukaryota</taxon>
        <taxon>Viridiplantae</taxon>
        <taxon>Streptophyta</taxon>
        <taxon>Embryophyta</taxon>
        <taxon>Tracheophyta</taxon>
        <taxon>Spermatophyta</taxon>
        <taxon>Magnoliopsida</taxon>
        <taxon>eudicotyledons</taxon>
        <taxon>Gunneridae</taxon>
        <taxon>Pentapetalae</taxon>
        <taxon>asterids</taxon>
        <taxon>campanulids</taxon>
        <taxon>Asterales</taxon>
        <taxon>Asteraceae</taxon>
        <taxon>Asteroideae</taxon>
        <taxon>Anthemideae</taxon>
        <taxon>Anthemidinae</taxon>
        <taxon>Tanacetum</taxon>
    </lineage>
</organism>
<feature type="domain" description="CCHC-type" evidence="3">
    <location>
        <begin position="150"/>
        <end position="163"/>
    </location>
</feature>
<keyword evidence="4" id="KW-0808">Transferase</keyword>
<feature type="domain" description="CCHC-type" evidence="3">
    <location>
        <begin position="115"/>
        <end position="131"/>
    </location>
</feature>
<dbReference type="InterPro" id="IPR036875">
    <property type="entry name" value="Znf_CCHC_sf"/>
</dbReference>
<keyword evidence="1" id="KW-0863">Zinc-finger</keyword>
<protein>
    <submittedName>
        <fullName evidence="4">Reverse transcriptase domain-containing protein</fullName>
    </submittedName>
</protein>
<dbReference type="Pfam" id="PF00098">
    <property type="entry name" value="zf-CCHC"/>
    <property type="match status" value="1"/>
</dbReference>
<evidence type="ECO:0000256" key="2">
    <source>
        <dbReference type="SAM" id="MobiDB-lite"/>
    </source>
</evidence>
<keyword evidence="4" id="KW-0695">RNA-directed DNA polymerase</keyword>
<feature type="compositionally biased region" description="Polar residues" evidence="2">
    <location>
        <begin position="195"/>
        <end position="205"/>
    </location>
</feature>
<reference evidence="4" key="1">
    <citation type="journal article" date="2019" name="Sci. Rep.">
        <title>Draft genome of Tanacetum cinerariifolium, the natural source of mosquito coil.</title>
        <authorList>
            <person name="Yamashiro T."/>
            <person name="Shiraishi A."/>
            <person name="Satake H."/>
            <person name="Nakayama K."/>
        </authorList>
    </citation>
    <scope>NUCLEOTIDE SEQUENCE</scope>
</reference>
<evidence type="ECO:0000313" key="4">
    <source>
        <dbReference type="EMBL" id="GEW39705.1"/>
    </source>
</evidence>
<dbReference type="EMBL" id="BKCJ010056686">
    <property type="protein sequence ID" value="GEW39705.1"/>
    <property type="molecule type" value="Genomic_DNA"/>
</dbReference>
<dbReference type="GO" id="GO:0003964">
    <property type="term" value="F:RNA-directed DNA polymerase activity"/>
    <property type="evidence" value="ECO:0007669"/>
    <property type="project" value="UniProtKB-KW"/>
</dbReference>
<evidence type="ECO:0000256" key="1">
    <source>
        <dbReference type="PROSITE-ProRule" id="PRU00047"/>
    </source>
</evidence>
<gene>
    <name evidence="4" type="ORF">Tci_211681</name>
</gene>
<proteinExistence type="predicted"/>
<dbReference type="AlphaFoldDB" id="A0A699GVS2"/>